<evidence type="ECO:0000256" key="3">
    <source>
        <dbReference type="ARBA" id="ARBA00005560"/>
    </source>
</evidence>
<evidence type="ECO:0000256" key="11">
    <source>
        <dbReference type="ARBA" id="ARBA00033173"/>
    </source>
</evidence>
<accession>A0A8K1LUQ5</accession>
<dbReference type="SUPFAM" id="SSF55945">
    <property type="entry name" value="TATA-box binding protein-like"/>
    <property type="match status" value="2"/>
</dbReference>
<dbReference type="CDD" id="cd19704">
    <property type="entry name" value="bHLH_TS_TCF21_capsulin"/>
    <property type="match status" value="1"/>
</dbReference>
<dbReference type="GO" id="GO:0005634">
    <property type="term" value="C:nucleus"/>
    <property type="evidence" value="ECO:0007669"/>
    <property type="project" value="UniProtKB-SubCell"/>
</dbReference>
<reference evidence="14" key="1">
    <citation type="submission" date="2019-04" db="EMBL/GenBank/DDBJ databases">
        <title>Genome assembly of Zosterops borbonicus 15179.</title>
        <authorList>
            <person name="Leroy T."/>
            <person name="Anselmetti Y."/>
            <person name="Tilak M.-K."/>
            <person name="Nabholz B."/>
        </authorList>
    </citation>
    <scope>NUCLEOTIDE SEQUENCE</scope>
    <source>
        <strain evidence="14">HGM_15179</strain>
        <tissue evidence="14">Muscle</tissue>
    </source>
</reference>
<dbReference type="SMART" id="SM00353">
    <property type="entry name" value="HLH"/>
    <property type="match status" value="1"/>
</dbReference>
<dbReference type="FunFam" id="4.10.280.10:FF:000010">
    <property type="entry name" value="Scleraxis bHLH transcription factor"/>
    <property type="match status" value="1"/>
</dbReference>
<keyword evidence="7" id="KW-0238">DNA-binding</keyword>
<dbReference type="AlphaFoldDB" id="A0A8K1LUQ5"/>
<evidence type="ECO:0000259" key="13">
    <source>
        <dbReference type="PROSITE" id="PS50888"/>
    </source>
</evidence>
<evidence type="ECO:0000256" key="12">
    <source>
        <dbReference type="SAM" id="MobiDB-lite"/>
    </source>
</evidence>
<dbReference type="Proteomes" id="UP000796761">
    <property type="component" value="Unassembled WGS sequence"/>
</dbReference>
<evidence type="ECO:0000256" key="2">
    <source>
        <dbReference type="ARBA" id="ARBA00004496"/>
    </source>
</evidence>
<keyword evidence="9" id="KW-0539">Nucleus</keyword>
<feature type="compositionally biased region" description="Low complexity" evidence="12">
    <location>
        <begin position="40"/>
        <end position="53"/>
    </location>
</feature>
<keyword evidence="4" id="KW-0217">Developmental protein</keyword>
<organism evidence="14 15">
    <name type="scientific">Zosterops borbonicus</name>
    <dbReference type="NCBI Taxonomy" id="364589"/>
    <lineage>
        <taxon>Eukaryota</taxon>
        <taxon>Metazoa</taxon>
        <taxon>Chordata</taxon>
        <taxon>Craniata</taxon>
        <taxon>Vertebrata</taxon>
        <taxon>Euteleostomi</taxon>
        <taxon>Archelosauria</taxon>
        <taxon>Archosauria</taxon>
        <taxon>Dinosauria</taxon>
        <taxon>Saurischia</taxon>
        <taxon>Theropoda</taxon>
        <taxon>Coelurosauria</taxon>
        <taxon>Aves</taxon>
        <taxon>Neognathae</taxon>
        <taxon>Neoaves</taxon>
        <taxon>Telluraves</taxon>
        <taxon>Australaves</taxon>
        <taxon>Passeriformes</taxon>
        <taxon>Sylvioidea</taxon>
        <taxon>Zosteropidae</taxon>
        <taxon>Zosterops</taxon>
    </lineage>
</organism>
<keyword evidence="5" id="KW-0963">Cytoplasm</keyword>
<dbReference type="InterPro" id="IPR012295">
    <property type="entry name" value="TBP_dom_sf"/>
</dbReference>
<dbReference type="GO" id="GO:0006352">
    <property type="term" value="P:DNA-templated transcription initiation"/>
    <property type="evidence" value="ECO:0007669"/>
    <property type="project" value="InterPro"/>
</dbReference>
<dbReference type="InterPro" id="IPR015445">
    <property type="entry name" value="TBP-like"/>
</dbReference>
<comment type="caution">
    <text evidence="14">The sequence shown here is derived from an EMBL/GenBank/DDBJ whole genome shotgun (WGS) entry which is preliminary data.</text>
</comment>
<evidence type="ECO:0000256" key="5">
    <source>
        <dbReference type="ARBA" id="ARBA00022490"/>
    </source>
</evidence>
<dbReference type="GO" id="GO:0003677">
    <property type="term" value="F:DNA binding"/>
    <property type="evidence" value="ECO:0007669"/>
    <property type="project" value="UniProtKB-KW"/>
</dbReference>
<feature type="compositionally biased region" description="Polar residues" evidence="12">
    <location>
        <begin position="70"/>
        <end position="80"/>
    </location>
</feature>
<evidence type="ECO:0000313" key="15">
    <source>
        <dbReference type="Proteomes" id="UP000796761"/>
    </source>
</evidence>
<feature type="region of interest" description="Disordered" evidence="12">
    <location>
        <begin position="1"/>
        <end position="87"/>
    </location>
</feature>
<dbReference type="Gene3D" id="4.10.280.10">
    <property type="entry name" value="Helix-loop-helix DNA-binding domain"/>
    <property type="match status" value="1"/>
</dbReference>
<comment type="subcellular location">
    <subcellularLocation>
        <location evidence="2">Cytoplasm</location>
    </subcellularLocation>
    <subcellularLocation>
        <location evidence="1">Nucleus</location>
    </subcellularLocation>
</comment>
<dbReference type="GO" id="GO:0046983">
    <property type="term" value="F:protein dimerization activity"/>
    <property type="evidence" value="ECO:0007669"/>
    <property type="project" value="InterPro"/>
</dbReference>
<evidence type="ECO:0000256" key="7">
    <source>
        <dbReference type="ARBA" id="ARBA00023125"/>
    </source>
</evidence>
<dbReference type="Pfam" id="PF00010">
    <property type="entry name" value="HLH"/>
    <property type="match status" value="1"/>
</dbReference>
<dbReference type="PANTHER" id="PTHR10126">
    <property type="entry name" value="TATA-BOX BINDING PROTEIN"/>
    <property type="match status" value="1"/>
</dbReference>
<dbReference type="Gene3D" id="3.30.310.10">
    <property type="entry name" value="TATA-Binding Protein"/>
    <property type="match status" value="2"/>
</dbReference>
<gene>
    <name evidence="14" type="ORF">HGM15179_000262</name>
</gene>
<evidence type="ECO:0000256" key="8">
    <source>
        <dbReference type="ARBA" id="ARBA00023163"/>
    </source>
</evidence>
<feature type="compositionally biased region" description="Acidic residues" evidence="12">
    <location>
        <begin position="8"/>
        <end position="19"/>
    </location>
</feature>
<comment type="similarity">
    <text evidence="3">Belongs to the TBP family.</text>
</comment>
<dbReference type="FunFam" id="3.30.310.10:FF:000005">
    <property type="entry name" value="TATA box-binding protein-like 1"/>
    <property type="match status" value="1"/>
</dbReference>
<dbReference type="GO" id="GO:0005737">
    <property type="term" value="C:cytoplasm"/>
    <property type="evidence" value="ECO:0007669"/>
    <property type="project" value="UniProtKB-SubCell"/>
</dbReference>
<evidence type="ECO:0000256" key="1">
    <source>
        <dbReference type="ARBA" id="ARBA00004123"/>
    </source>
</evidence>
<dbReference type="InterPro" id="IPR000814">
    <property type="entry name" value="TBP"/>
</dbReference>
<feature type="domain" description="BHLH" evidence="13">
    <location>
        <begin position="79"/>
        <end position="131"/>
    </location>
</feature>
<dbReference type="InterPro" id="IPR011598">
    <property type="entry name" value="bHLH_dom"/>
</dbReference>
<dbReference type="OrthoDB" id="2127950at2759"/>
<proteinExistence type="inferred from homology"/>
<evidence type="ECO:0000313" key="14">
    <source>
        <dbReference type="EMBL" id="TRZ26792.1"/>
    </source>
</evidence>
<dbReference type="Pfam" id="PF00352">
    <property type="entry name" value="TBP"/>
    <property type="match status" value="2"/>
</dbReference>
<keyword evidence="6" id="KW-0805">Transcription regulation</keyword>
<dbReference type="PROSITE" id="PS50888">
    <property type="entry name" value="BHLH"/>
    <property type="match status" value="1"/>
</dbReference>
<keyword evidence="8" id="KW-0804">Transcription</keyword>
<dbReference type="InterPro" id="IPR036638">
    <property type="entry name" value="HLH_DNA-bd_sf"/>
</dbReference>
<dbReference type="EMBL" id="SWJQ01000005">
    <property type="protein sequence ID" value="TRZ26792.1"/>
    <property type="molecule type" value="Genomic_DNA"/>
</dbReference>
<dbReference type="SUPFAM" id="SSF47459">
    <property type="entry name" value="HLH, helix-loop-helix DNA-binding domain"/>
    <property type="match status" value="1"/>
</dbReference>
<evidence type="ECO:0000256" key="4">
    <source>
        <dbReference type="ARBA" id="ARBA00022473"/>
    </source>
</evidence>
<evidence type="ECO:0000256" key="10">
    <source>
        <dbReference type="ARBA" id="ARBA00023474"/>
    </source>
</evidence>
<evidence type="ECO:0000256" key="9">
    <source>
        <dbReference type="ARBA" id="ARBA00023242"/>
    </source>
</evidence>
<keyword evidence="15" id="KW-1185">Reference proteome</keyword>
<dbReference type="PRINTS" id="PR00686">
    <property type="entry name" value="TIFACTORIID"/>
</dbReference>
<name>A0A8K1LUQ5_9PASS</name>
<dbReference type="FunFam" id="3.30.310.10:FF:000009">
    <property type="entry name" value="TatA box-binding protein-like protein 1"/>
    <property type="match status" value="1"/>
</dbReference>
<evidence type="ECO:0000256" key="6">
    <source>
        <dbReference type="ARBA" id="ARBA00023015"/>
    </source>
</evidence>
<sequence length="317" mass="35197">MSTGSLSDVEDLQEVEMLECDGLKMDTNKEFGASTESNEEGSNGENGSPQKGRGASGKRKKAPPKKSPLNGVSQEGKQVQRNAANARERARMRVLSKAFSRLKTTLPWVPPDTKLSKLDTLRLASSYIAHLRQILANDKYENGYIHPVNLSLIHYLYGNGSDEMLSQETALGEVNIVYKKVLMKLRKPRITATIWSSGKVICTGATSEEEAKFGARRLARSLQKLGFQVIFTDFKVVNVLAVCNMPFEIRLPEFTKNNRPHASYEPELHPAVCYRIKSLRATLQIFSTGSITVTGPNVKAVASAVEQIYPFVFESRK</sequence>
<protein>
    <recommendedName>
        <fullName evidence="10">TATA box-binding protein-like 1</fullName>
    </recommendedName>
    <alternativeName>
        <fullName evidence="11">TBP-like factor</fullName>
    </alternativeName>
</protein>
<dbReference type="CDD" id="cd04517">
    <property type="entry name" value="TLF"/>
    <property type="match status" value="1"/>
</dbReference>